<dbReference type="RefSeq" id="WP_319961042.1">
    <property type="nucleotide sequence ID" value="NZ_JAXARY010000005.1"/>
</dbReference>
<dbReference type="EMBL" id="JAXARY010000005">
    <property type="protein sequence ID" value="MDX8127014.1"/>
    <property type="molecule type" value="Genomic_DNA"/>
</dbReference>
<feature type="compositionally biased region" description="Basic and acidic residues" evidence="1">
    <location>
        <begin position="96"/>
        <end position="110"/>
    </location>
</feature>
<feature type="region of interest" description="Disordered" evidence="1">
    <location>
        <begin position="68"/>
        <end position="149"/>
    </location>
</feature>
<feature type="compositionally biased region" description="Basic and acidic residues" evidence="1">
    <location>
        <begin position="68"/>
        <end position="89"/>
    </location>
</feature>
<comment type="caution">
    <text evidence="2">The sequence shown here is derived from an EMBL/GenBank/DDBJ whole genome shotgun (WGS) entry which is preliminary data.</text>
</comment>
<keyword evidence="3" id="KW-1185">Reference proteome</keyword>
<evidence type="ECO:0000313" key="3">
    <source>
        <dbReference type="Proteomes" id="UP001284537"/>
    </source>
</evidence>
<proteinExistence type="predicted"/>
<evidence type="ECO:0008006" key="4">
    <source>
        <dbReference type="Google" id="ProtNLM"/>
    </source>
</evidence>
<name>A0ABU4UCF6_9GAMM</name>
<dbReference type="PROSITE" id="PS51257">
    <property type="entry name" value="PROKAR_LIPOPROTEIN"/>
    <property type="match status" value="1"/>
</dbReference>
<dbReference type="Proteomes" id="UP001284537">
    <property type="component" value="Unassembled WGS sequence"/>
</dbReference>
<reference evidence="2 3" key="1">
    <citation type="submission" date="2023-11" db="EMBL/GenBank/DDBJ databases">
        <authorList>
            <person name="Ouyang M.-Y."/>
        </authorList>
    </citation>
    <scope>NUCLEOTIDE SEQUENCE [LARGE SCALE GENOMIC DNA]</scope>
    <source>
        <strain evidence="2 3">OY6</strain>
    </source>
</reference>
<sequence>MKTIQVAILTIAALTLSGCATGYYQRAYVGYGGGYSSPSYSQNYGRGYTSPSTSITYGRYYVQPSYRSEHHHDDHHDWHQPAPHFDHRVGGWQGRDFGRRDFDRERHAEQRSLQQQSMPERQERGFGRRDSDGDHQRGGWGGRFGRRGD</sequence>
<organism evidence="2 3">
    <name type="scientific">Methylomonas defluvii</name>
    <dbReference type="NCBI Taxonomy" id="3045149"/>
    <lineage>
        <taxon>Bacteria</taxon>
        <taxon>Pseudomonadati</taxon>
        <taxon>Pseudomonadota</taxon>
        <taxon>Gammaproteobacteria</taxon>
        <taxon>Methylococcales</taxon>
        <taxon>Methylococcaceae</taxon>
        <taxon>Methylomonas</taxon>
    </lineage>
</organism>
<evidence type="ECO:0000313" key="2">
    <source>
        <dbReference type="EMBL" id="MDX8127014.1"/>
    </source>
</evidence>
<evidence type="ECO:0000256" key="1">
    <source>
        <dbReference type="SAM" id="MobiDB-lite"/>
    </source>
</evidence>
<accession>A0ABU4UCF6</accession>
<gene>
    <name evidence="2" type="ORF">QLH52_06965</name>
</gene>
<protein>
    <recommendedName>
        <fullName evidence="4">Lipoprotein</fullName>
    </recommendedName>
</protein>
<feature type="compositionally biased region" description="Basic and acidic residues" evidence="1">
    <location>
        <begin position="120"/>
        <end position="137"/>
    </location>
</feature>